<feature type="transmembrane region" description="Helical" evidence="1">
    <location>
        <begin position="22"/>
        <end position="46"/>
    </location>
</feature>
<dbReference type="Proteomes" id="UP000030645">
    <property type="component" value="Unassembled WGS sequence"/>
</dbReference>
<dbReference type="eggNOG" id="ENOG502R9CB">
    <property type="taxonomic scope" value="Eukaryota"/>
</dbReference>
<feature type="transmembrane region" description="Helical" evidence="1">
    <location>
        <begin position="136"/>
        <end position="159"/>
    </location>
</feature>
<protein>
    <submittedName>
        <fullName evidence="2">Uncharacterized protein</fullName>
    </submittedName>
</protein>
<keyword evidence="1" id="KW-0472">Membrane</keyword>
<dbReference type="PANTHER" id="PTHR34116">
    <property type="entry name" value="PLASMINOGEN ACTIVATOR INHIBITOR"/>
    <property type="match status" value="1"/>
</dbReference>
<keyword evidence="3" id="KW-1185">Reference proteome</keyword>
<keyword evidence="1" id="KW-0812">Transmembrane</keyword>
<dbReference type="OrthoDB" id="539709at2759"/>
<feature type="transmembrane region" description="Helical" evidence="1">
    <location>
        <begin position="66"/>
        <end position="85"/>
    </location>
</feature>
<dbReference type="EMBL" id="KE343789">
    <property type="protein sequence ID" value="EXB41093.1"/>
    <property type="molecule type" value="Genomic_DNA"/>
</dbReference>
<proteinExistence type="predicted"/>
<feature type="transmembrane region" description="Helical" evidence="1">
    <location>
        <begin position="192"/>
        <end position="213"/>
    </location>
</feature>
<evidence type="ECO:0000313" key="3">
    <source>
        <dbReference type="Proteomes" id="UP000030645"/>
    </source>
</evidence>
<dbReference type="STRING" id="981085.W9QWY0"/>
<feature type="transmembrane region" description="Helical" evidence="1">
    <location>
        <begin position="234"/>
        <end position="255"/>
    </location>
</feature>
<name>W9QWY0_9ROSA</name>
<gene>
    <name evidence="2" type="ORF">L484_001653</name>
</gene>
<dbReference type="KEGG" id="mnt:21385250"/>
<sequence>MTVVDVATPAASAPVVSTFDIAVLWLIACILLLSLLSLSFIIHLCFKSRTSRHLRRFNSLWTVRSLLILFIALWSLSELLRLPVLRHRLHLRHHHHQALLCKLHVSLSLGFLEPAFLVTILFLVDVSVKKDINGLSAVAATVLATCLPLLLLQILVLFFSSSSLELLGLPYKFWSSSSSVVSGDTSTVLCSYPLLSTAVFGSFAVGYSLIFLLSAWRVESLVINNALRVRIHSLAFAVLVSLPMQVVMLGTLVLLSPDDPAFGGFSLAVFLSAFTCAVVGEGILVIKPIADSLAVWGYRYPWDPWRRQPSAAEKEEGRV</sequence>
<evidence type="ECO:0000313" key="2">
    <source>
        <dbReference type="EMBL" id="EXB41093.1"/>
    </source>
</evidence>
<reference evidence="3" key="1">
    <citation type="submission" date="2013-01" db="EMBL/GenBank/DDBJ databases">
        <title>Draft Genome Sequence of a Mulberry Tree, Morus notabilis C.K. Schneid.</title>
        <authorList>
            <person name="He N."/>
            <person name="Zhao S."/>
        </authorList>
    </citation>
    <scope>NUCLEOTIDE SEQUENCE</scope>
</reference>
<dbReference type="PANTHER" id="PTHR34116:SF9">
    <property type="entry name" value="OS08G0346600 PROTEIN"/>
    <property type="match status" value="1"/>
</dbReference>
<feature type="transmembrane region" description="Helical" evidence="1">
    <location>
        <begin position="261"/>
        <end position="286"/>
    </location>
</feature>
<accession>W9QWY0</accession>
<keyword evidence="1" id="KW-1133">Transmembrane helix</keyword>
<evidence type="ECO:0000256" key="1">
    <source>
        <dbReference type="SAM" id="Phobius"/>
    </source>
</evidence>
<organism evidence="2 3">
    <name type="scientific">Morus notabilis</name>
    <dbReference type="NCBI Taxonomy" id="981085"/>
    <lineage>
        <taxon>Eukaryota</taxon>
        <taxon>Viridiplantae</taxon>
        <taxon>Streptophyta</taxon>
        <taxon>Embryophyta</taxon>
        <taxon>Tracheophyta</taxon>
        <taxon>Spermatophyta</taxon>
        <taxon>Magnoliopsida</taxon>
        <taxon>eudicotyledons</taxon>
        <taxon>Gunneridae</taxon>
        <taxon>Pentapetalae</taxon>
        <taxon>rosids</taxon>
        <taxon>fabids</taxon>
        <taxon>Rosales</taxon>
        <taxon>Moraceae</taxon>
        <taxon>Moreae</taxon>
        <taxon>Morus</taxon>
    </lineage>
</organism>
<dbReference type="AlphaFoldDB" id="W9QWY0"/>
<feature type="transmembrane region" description="Helical" evidence="1">
    <location>
        <begin position="105"/>
        <end position="124"/>
    </location>
</feature>